<feature type="active site" description="Proton donor/acceptor" evidence="1">
    <location>
        <position position="156"/>
    </location>
</feature>
<comment type="caution">
    <text evidence="4">The sequence shown here is derived from an EMBL/GenBank/DDBJ whole genome shotgun (WGS) entry which is preliminary data.</text>
</comment>
<evidence type="ECO:0000256" key="1">
    <source>
        <dbReference type="PROSITE-ProRule" id="PRU01373"/>
    </source>
</evidence>
<name>A0ABT0DC42_9HYPH</name>
<dbReference type="PROSITE" id="PS52029">
    <property type="entry name" value="LD_TPASE"/>
    <property type="match status" value="1"/>
</dbReference>
<feature type="compositionally biased region" description="Basic residues" evidence="2">
    <location>
        <begin position="1"/>
        <end position="10"/>
    </location>
</feature>
<feature type="active site" description="Nucleophile" evidence="1">
    <location>
        <position position="168"/>
    </location>
</feature>
<feature type="domain" description="L,D-TPase catalytic" evidence="3">
    <location>
        <begin position="14"/>
        <end position="192"/>
    </location>
</feature>
<keyword evidence="1" id="KW-0961">Cell wall biogenesis/degradation</keyword>
<keyword evidence="5" id="KW-1185">Reference proteome</keyword>
<feature type="region of interest" description="Disordered" evidence="2">
    <location>
        <begin position="1"/>
        <end position="24"/>
    </location>
</feature>
<proteinExistence type="predicted"/>
<evidence type="ECO:0000313" key="4">
    <source>
        <dbReference type="EMBL" id="MCK0197510.1"/>
    </source>
</evidence>
<evidence type="ECO:0000256" key="2">
    <source>
        <dbReference type="SAM" id="MobiDB-lite"/>
    </source>
</evidence>
<organism evidence="4 5">
    <name type="scientific">Ancylobacter crimeensis</name>
    <dbReference type="NCBI Taxonomy" id="2579147"/>
    <lineage>
        <taxon>Bacteria</taxon>
        <taxon>Pseudomonadati</taxon>
        <taxon>Pseudomonadota</taxon>
        <taxon>Alphaproteobacteria</taxon>
        <taxon>Hyphomicrobiales</taxon>
        <taxon>Xanthobacteraceae</taxon>
        <taxon>Ancylobacter</taxon>
    </lineage>
</organism>
<dbReference type="EMBL" id="JALKCH010000006">
    <property type="protein sequence ID" value="MCK0197510.1"/>
    <property type="molecule type" value="Genomic_DNA"/>
</dbReference>
<dbReference type="CDD" id="cd16913">
    <property type="entry name" value="YkuD_like"/>
    <property type="match status" value="1"/>
</dbReference>
<dbReference type="Proteomes" id="UP001203284">
    <property type="component" value="Unassembled WGS sequence"/>
</dbReference>
<gene>
    <name evidence="4" type="ORF">MWN34_11345</name>
</gene>
<dbReference type="Pfam" id="PF03734">
    <property type="entry name" value="YkuD"/>
    <property type="match status" value="1"/>
</dbReference>
<sequence length="192" mass="21273">MNAKRQKKKSFPVPPAPKAAPAGHIRVVRRPGERARGLVLMEGRAFPVALGPAGIRALKREGDGATPAGVWHPVALRWRPDQRHRPASPLPGRAMRRDDGWCDAPGHPGYNRAVRLPFRASHEEMWRADRLYDLVVILDHNQRPRTGRGGSAVFLHIARPTFEPTAGCVAFRPADLARLLTRLGPRTRIIVG</sequence>
<keyword evidence="1" id="KW-0573">Peptidoglycan synthesis</keyword>
<dbReference type="PANTHER" id="PTHR38589">
    <property type="entry name" value="BLR0621 PROTEIN"/>
    <property type="match status" value="1"/>
</dbReference>
<evidence type="ECO:0000259" key="3">
    <source>
        <dbReference type="PROSITE" id="PS52029"/>
    </source>
</evidence>
<evidence type="ECO:0000313" key="5">
    <source>
        <dbReference type="Proteomes" id="UP001203284"/>
    </source>
</evidence>
<keyword evidence="1" id="KW-0133">Cell shape</keyword>
<accession>A0ABT0DC42</accession>
<dbReference type="PANTHER" id="PTHR38589:SF1">
    <property type="entry name" value="BLR0621 PROTEIN"/>
    <property type="match status" value="1"/>
</dbReference>
<comment type="pathway">
    <text evidence="1">Cell wall biogenesis; peptidoglycan biosynthesis.</text>
</comment>
<dbReference type="RefSeq" id="WP_247029295.1">
    <property type="nucleotide sequence ID" value="NZ_JALKCH010000006.1"/>
</dbReference>
<dbReference type="InterPro" id="IPR005490">
    <property type="entry name" value="LD_TPept_cat_dom"/>
</dbReference>
<reference evidence="4 5" key="1">
    <citation type="submission" date="2022-04" db="EMBL/GenBank/DDBJ databases">
        <authorList>
            <person name="Grouzdev D.S."/>
            <person name="Pantiukh K.S."/>
            <person name="Krutkina M.S."/>
        </authorList>
    </citation>
    <scope>NUCLEOTIDE SEQUENCE [LARGE SCALE GENOMIC DNA]</scope>
    <source>
        <strain evidence="4 5">6x-1</strain>
    </source>
</reference>
<protein>
    <submittedName>
        <fullName evidence="4">L,D-transpeptidase family protein</fullName>
    </submittedName>
</protein>